<sequence length="798" mass="86373">VKAILGRLKDLSKEIDARLKKDTDSEDIQKLTIGKKKLSAIMAIVEQASKAGMDDDAFKDTCDMAVTKLQLSPTTTVVFPPHVSSARHKFDIRSVSSTEVWLAHVNTESLRKAGLAGVSDEQERLWSERLSTILKMKDADMNATFDDLFNADREFDSEESVESFVTSFGVCWNMFSYSDLEVLVELGVEAVGALVPRHVGHACDPARRRTDGRPQGAEAARVVLGARGQAEHIQAILASLAILLGALKEAVDVVLPDVRACSPESLGAVRAALLALRSDFELKVPQCLPAFMPDFSKPDTSETFRRLAKEMHSAWAAIFAPIVNVNANLPDLSSWVAGSSASRTKLVDCTSSIVQCKVVFGPDDDLSACDFLMQTSGCLVECSALILDKGASMGGAQKVQERFEGIFRASKDAIGEQMNEDMKGLVEVNAAFKGIPFEASEVATADLQRVSALADSTLSDPVVNNVVKWATSSGDASLLQEATYLSLSHAFAKSLAEARAVGEQALGHAKLEKRMITQKQVDVLKAARARHAAFEAFKKENALFFGDGEAVQVASHIPILSPLVKPKVLGPALLEQSLSIQGKFAETWTRDLESLGEHVQASCPNYTPLRGTLLNNEAMVKQFTENPKYRGIGKLTAAMKEHRRLIKLIHADRHPALVSAEVMKKAKELNDMGVETVAFTFFMFKVKVAWKDVVNPTIARKNVEQLRLELTPGGVQLTQEMEECLKDWEEGAMLPDAIAARAAAAKAAKEAAPDVGAKSEPAPGAREGPGAGPTTETKDGKKISLAERARAAKRLRAS</sequence>
<dbReference type="Proteomes" id="UP001189429">
    <property type="component" value="Unassembled WGS sequence"/>
</dbReference>
<name>A0ABN9RMW5_9DINO</name>
<feature type="non-terminal residue" evidence="2">
    <location>
        <position position="1"/>
    </location>
</feature>
<evidence type="ECO:0000313" key="2">
    <source>
        <dbReference type="EMBL" id="CAK0819540.1"/>
    </source>
</evidence>
<comment type="caution">
    <text evidence="2">The sequence shown here is derived from an EMBL/GenBank/DDBJ whole genome shotgun (WGS) entry which is preliminary data.</text>
</comment>
<feature type="region of interest" description="Disordered" evidence="1">
    <location>
        <begin position="749"/>
        <end position="798"/>
    </location>
</feature>
<proteinExistence type="predicted"/>
<feature type="compositionally biased region" description="Low complexity" evidence="1">
    <location>
        <begin position="753"/>
        <end position="768"/>
    </location>
</feature>
<gene>
    <name evidence="2" type="ORF">PCOR1329_LOCUS21506</name>
</gene>
<evidence type="ECO:0000256" key="1">
    <source>
        <dbReference type="SAM" id="MobiDB-lite"/>
    </source>
</evidence>
<feature type="compositionally biased region" description="Basic and acidic residues" evidence="1">
    <location>
        <begin position="776"/>
        <end position="790"/>
    </location>
</feature>
<evidence type="ECO:0000313" key="3">
    <source>
        <dbReference type="Proteomes" id="UP001189429"/>
    </source>
</evidence>
<reference evidence="2" key="1">
    <citation type="submission" date="2023-10" db="EMBL/GenBank/DDBJ databases">
        <authorList>
            <person name="Chen Y."/>
            <person name="Shah S."/>
            <person name="Dougan E. K."/>
            <person name="Thang M."/>
            <person name="Chan C."/>
        </authorList>
    </citation>
    <scope>NUCLEOTIDE SEQUENCE [LARGE SCALE GENOMIC DNA]</scope>
</reference>
<protein>
    <submittedName>
        <fullName evidence="2">Uncharacterized protein</fullName>
    </submittedName>
</protein>
<keyword evidence="3" id="KW-1185">Reference proteome</keyword>
<accession>A0ABN9RMW5</accession>
<dbReference type="EMBL" id="CAUYUJ010007091">
    <property type="protein sequence ID" value="CAK0819540.1"/>
    <property type="molecule type" value="Genomic_DNA"/>
</dbReference>
<organism evidence="2 3">
    <name type="scientific">Prorocentrum cordatum</name>
    <dbReference type="NCBI Taxonomy" id="2364126"/>
    <lineage>
        <taxon>Eukaryota</taxon>
        <taxon>Sar</taxon>
        <taxon>Alveolata</taxon>
        <taxon>Dinophyceae</taxon>
        <taxon>Prorocentrales</taxon>
        <taxon>Prorocentraceae</taxon>
        <taxon>Prorocentrum</taxon>
    </lineage>
</organism>